<gene>
    <name evidence="2" type="ORF">H8K52_05275</name>
</gene>
<name>A0ABR6X1S2_9BURK</name>
<dbReference type="EMBL" id="JACOFW010000004">
    <property type="protein sequence ID" value="MBC3806757.1"/>
    <property type="molecule type" value="Genomic_DNA"/>
</dbReference>
<comment type="caution">
    <text evidence="2">The sequence shown here is derived from an EMBL/GenBank/DDBJ whole genome shotgun (WGS) entry which is preliminary data.</text>
</comment>
<evidence type="ECO:0000256" key="1">
    <source>
        <dbReference type="SAM" id="SignalP"/>
    </source>
</evidence>
<protein>
    <submittedName>
        <fullName evidence="2">DUF2141 domain-containing protein</fullName>
    </submittedName>
</protein>
<dbReference type="Proteomes" id="UP000648257">
    <property type="component" value="Unassembled WGS sequence"/>
</dbReference>
<organism evidence="2 3">
    <name type="scientific">Undibacterium seohonense</name>
    <dbReference type="NCBI Taxonomy" id="1344950"/>
    <lineage>
        <taxon>Bacteria</taxon>
        <taxon>Pseudomonadati</taxon>
        <taxon>Pseudomonadota</taxon>
        <taxon>Betaproteobacteria</taxon>
        <taxon>Burkholderiales</taxon>
        <taxon>Oxalobacteraceae</taxon>
        <taxon>Undibacterium</taxon>
    </lineage>
</organism>
<proteinExistence type="predicted"/>
<dbReference type="RefSeq" id="WP_186921848.1">
    <property type="nucleotide sequence ID" value="NZ_JACOFW010000004.1"/>
</dbReference>
<keyword evidence="3" id="KW-1185">Reference proteome</keyword>
<accession>A0ABR6X1S2</accession>
<feature type="signal peptide" evidence="1">
    <location>
        <begin position="1"/>
        <end position="24"/>
    </location>
</feature>
<keyword evidence="1" id="KW-0732">Signal</keyword>
<sequence length="141" mass="15075">MKTFASITSLLILSLGLISGAAQAGDLQVEIQGLNEIKGEVMVAVFNQKGQWLKQAQFSKKVSANNVSLSVQFDNLPEGEYAVSVFHDLNSNGRLDSNVIGMPTEPYGFSNNAAGNFGPPSFDAAKIKLDQAKTAISIRIN</sequence>
<dbReference type="InterPro" id="IPR018673">
    <property type="entry name" value="DUF2141"/>
</dbReference>
<reference evidence="2 3" key="1">
    <citation type="submission" date="2020-08" db="EMBL/GenBank/DDBJ databases">
        <title>Novel species isolated from subtropical streams in China.</title>
        <authorList>
            <person name="Lu H."/>
        </authorList>
    </citation>
    <scope>NUCLEOTIDE SEQUENCE [LARGE SCALE GENOMIC DNA]</scope>
    <source>
        <strain evidence="2 3">KACC 16656</strain>
    </source>
</reference>
<evidence type="ECO:0000313" key="3">
    <source>
        <dbReference type="Proteomes" id="UP000648257"/>
    </source>
</evidence>
<dbReference type="Pfam" id="PF09912">
    <property type="entry name" value="DUF2141"/>
    <property type="match status" value="1"/>
</dbReference>
<evidence type="ECO:0000313" key="2">
    <source>
        <dbReference type="EMBL" id="MBC3806757.1"/>
    </source>
</evidence>
<feature type="chain" id="PRO_5047169736" evidence="1">
    <location>
        <begin position="25"/>
        <end position="141"/>
    </location>
</feature>